<feature type="transmembrane region" description="Helical" evidence="3">
    <location>
        <begin position="108"/>
        <end position="127"/>
    </location>
</feature>
<feature type="transmembrane region" description="Helical" evidence="3">
    <location>
        <begin position="168"/>
        <end position="188"/>
    </location>
</feature>
<organism evidence="4 5">
    <name type="scientific">Purpureocillium lilacinum</name>
    <name type="common">Paecilomyces lilacinus</name>
    <dbReference type="NCBI Taxonomy" id="33203"/>
    <lineage>
        <taxon>Eukaryota</taxon>
        <taxon>Fungi</taxon>
        <taxon>Dikarya</taxon>
        <taxon>Ascomycota</taxon>
        <taxon>Pezizomycotina</taxon>
        <taxon>Sordariomycetes</taxon>
        <taxon>Hypocreomycetidae</taxon>
        <taxon>Hypocreales</taxon>
        <taxon>Ophiocordycipitaceae</taxon>
        <taxon>Purpureocillium</taxon>
    </lineage>
</organism>
<dbReference type="InterPro" id="IPR050327">
    <property type="entry name" value="Proton-linked_MCT"/>
</dbReference>
<comment type="subcellular location">
    <subcellularLocation>
        <location evidence="1">Membrane</location>
        <topology evidence="1">Multi-pass membrane protein</topology>
    </subcellularLocation>
</comment>
<dbReference type="Proteomes" id="UP000245956">
    <property type="component" value="Unassembled WGS sequence"/>
</dbReference>
<evidence type="ECO:0000313" key="5">
    <source>
        <dbReference type="Proteomes" id="UP000245956"/>
    </source>
</evidence>
<dbReference type="PANTHER" id="PTHR11360:SF287">
    <property type="entry name" value="MFS MONOCARBOXYLATE TRANSPORTER"/>
    <property type="match status" value="1"/>
</dbReference>
<reference evidence="4 5" key="1">
    <citation type="journal article" date="2016" name="Front. Microbiol.">
        <title>Genome and transcriptome sequences reveal the specific parasitism of the nematophagous Purpureocillium lilacinum 36-1.</title>
        <authorList>
            <person name="Xie J."/>
            <person name="Li S."/>
            <person name="Mo C."/>
            <person name="Xiao X."/>
            <person name="Peng D."/>
            <person name="Wang G."/>
            <person name="Xiao Y."/>
        </authorList>
    </citation>
    <scope>NUCLEOTIDE SEQUENCE [LARGE SCALE GENOMIC DNA]</scope>
    <source>
        <strain evidence="4 5">36-1</strain>
    </source>
</reference>
<name>A0A2U3E4A1_PURLI</name>
<keyword evidence="3" id="KW-1133">Transmembrane helix</keyword>
<gene>
    <name evidence="4" type="ORF">PCL_00990</name>
</gene>
<comment type="similarity">
    <text evidence="2">Belongs to the major facilitator superfamily. Monocarboxylate porter (TC 2.A.1.13) family.</text>
</comment>
<proteinExistence type="inferred from homology"/>
<dbReference type="InterPro" id="IPR036259">
    <property type="entry name" value="MFS_trans_sf"/>
</dbReference>
<feature type="transmembrane region" description="Helical" evidence="3">
    <location>
        <begin position="139"/>
        <end position="162"/>
    </location>
</feature>
<dbReference type="EMBL" id="LCWV01000012">
    <property type="protein sequence ID" value="PWI69343.1"/>
    <property type="molecule type" value="Genomic_DNA"/>
</dbReference>
<dbReference type="GO" id="GO:0016020">
    <property type="term" value="C:membrane"/>
    <property type="evidence" value="ECO:0007669"/>
    <property type="project" value="UniProtKB-SubCell"/>
</dbReference>
<evidence type="ECO:0008006" key="6">
    <source>
        <dbReference type="Google" id="ProtNLM"/>
    </source>
</evidence>
<dbReference type="AlphaFoldDB" id="A0A2U3E4A1"/>
<dbReference type="GO" id="GO:0022857">
    <property type="term" value="F:transmembrane transporter activity"/>
    <property type="evidence" value="ECO:0007669"/>
    <property type="project" value="InterPro"/>
</dbReference>
<dbReference type="Pfam" id="PF07690">
    <property type="entry name" value="MFS_1"/>
    <property type="match status" value="1"/>
</dbReference>
<keyword evidence="3" id="KW-0812">Transmembrane</keyword>
<dbReference type="SUPFAM" id="SSF103473">
    <property type="entry name" value="MFS general substrate transporter"/>
    <property type="match status" value="1"/>
</dbReference>
<accession>A0A2U3E4A1</accession>
<evidence type="ECO:0000313" key="4">
    <source>
        <dbReference type="EMBL" id="PWI69343.1"/>
    </source>
</evidence>
<evidence type="ECO:0000256" key="1">
    <source>
        <dbReference type="ARBA" id="ARBA00004141"/>
    </source>
</evidence>
<feature type="transmembrane region" description="Helical" evidence="3">
    <location>
        <begin position="436"/>
        <end position="457"/>
    </location>
</feature>
<dbReference type="InterPro" id="IPR011701">
    <property type="entry name" value="MFS"/>
</dbReference>
<protein>
    <recommendedName>
        <fullName evidence="6">MFS general substrate transporter</fullName>
    </recommendedName>
</protein>
<sequence>MASTSASVSTYELHERLTTRVDVTFPQQDVVEVACPHQAVIDVDDNPEAPVQEELRRVDGGRDAWVVLIAGFIIEALFWGFPMCFGVFQNYYTKLPEFKDDISKVPVVGTLAQGLVTVGCPLSAYFAKRFPRYRRVQICVGWPLPILGLLTASFATSVNGLIGTQGFLYGFGFLTLMFPIISMVNEWWVARKGMAFGLISAASGATGAVMPFIIEALLAEYGHRTTLRASAVAMTILTAPLLPLFKGRVPTASQSSLGRTDWTFLTKPTFWVYACAVLVQCLGFFFPVVFLPSYASSLGLSPFNGAILLALLSIAQVLGQFVLGFLSDKNFSASTLATACCAATTIVSFTAWGLAKSMPPLAVFALIYGFFGFGFGTLRVAMGRAVSSEPSTVFVTYSIFVCIQGVGNVLVGPLSAALMTSATALERFGAGKYDRVVVFTGMTSTLAGMIIGAWQGFQGLKRLQRE</sequence>
<feature type="transmembrane region" description="Helical" evidence="3">
    <location>
        <begin position="195"/>
        <end position="214"/>
    </location>
</feature>
<feature type="transmembrane region" description="Helical" evidence="3">
    <location>
        <begin position="333"/>
        <end position="355"/>
    </location>
</feature>
<keyword evidence="3" id="KW-0472">Membrane</keyword>
<feature type="transmembrane region" description="Helical" evidence="3">
    <location>
        <begin position="361"/>
        <end position="382"/>
    </location>
</feature>
<feature type="transmembrane region" description="Helical" evidence="3">
    <location>
        <begin position="394"/>
        <end position="416"/>
    </location>
</feature>
<dbReference type="PANTHER" id="PTHR11360">
    <property type="entry name" value="MONOCARBOXYLATE TRANSPORTER"/>
    <property type="match status" value="1"/>
</dbReference>
<feature type="transmembrane region" description="Helical" evidence="3">
    <location>
        <begin position="303"/>
        <end position="326"/>
    </location>
</feature>
<comment type="caution">
    <text evidence="4">The sequence shown here is derived from an EMBL/GenBank/DDBJ whole genome shotgun (WGS) entry which is preliminary data.</text>
</comment>
<feature type="transmembrane region" description="Helical" evidence="3">
    <location>
        <begin position="270"/>
        <end position="291"/>
    </location>
</feature>
<evidence type="ECO:0000256" key="3">
    <source>
        <dbReference type="SAM" id="Phobius"/>
    </source>
</evidence>
<feature type="transmembrane region" description="Helical" evidence="3">
    <location>
        <begin position="65"/>
        <end position="88"/>
    </location>
</feature>
<dbReference type="Gene3D" id="1.20.1250.20">
    <property type="entry name" value="MFS general substrate transporter like domains"/>
    <property type="match status" value="2"/>
</dbReference>
<evidence type="ECO:0000256" key="2">
    <source>
        <dbReference type="ARBA" id="ARBA00006727"/>
    </source>
</evidence>